<organism evidence="2">
    <name type="scientific">mine drainage metagenome</name>
    <dbReference type="NCBI Taxonomy" id="410659"/>
    <lineage>
        <taxon>unclassified sequences</taxon>
        <taxon>metagenomes</taxon>
        <taxon>ecological metagenomes</taxon>
    </lineage>
</organism>
<keyword evidence="1" id="KW-1133">Transmembrane helix</keyword>
<reference evidence="2" key="1">
    <citation type="submission" date="2016-10" db="EMBL/GenBank/DDBJ databases">
        <title>Sequence of Gallionella enrichment culture.</title>
        <authorList>
            <person name="Poehlein A."/>
            <person name="Muehling M."/>
            <person name="Daniel R."/>
        </authorList>
    </citation>
    <scope>NUCLEOTIDE SEQUENCE</scope>
</reference>
<evidence type="ECO:0000256" key="1">
    <source>
        <dbReference type="SAM" id="Phobius"/>
    </source>
</evidence>
<gene>
    <name evidence="2" type="ORF">GALL_177480</name>
</gene>
<dbReference type="EMBL" id="MLJW01000097">
    <property type="protein sequence ID" value="OIR00289.1"/>
    <property type="molecule type" value="Genomic_DNA"/>
</dbReference>
<protein>
    <recommendedName>
        <fullName evidence="3">Tfp pilus assembly protein PilX</fullName>
    </recommendedName>
</protein>
<name>A0A1J5RVU1_9ZZZZ</name>
<keyword evidence="1" id="KW-0472">Membrane</keyword>
<accession>A0A1J5RVU1</accession>
<keyword evidence="1" id="KW-0812">Transmembrane</keyword>
<comment type="caution">
    <text evidence="2">The sequence shown here is derived from an EMBL/GenBank/DDBJ whole genome shotgun (WGS) entry which is preliminary data.</text>
</comment>
<feature type="transmembrane region" description="Helical" evidence="1">
    <location>
        <begin position="15"/>
        <end position="36"/>
    </location>
</feature>
<dbReference type="AlphaFoldDB" id="A0A1J5RVU1"/>
<evidence type="ECO:0008006" key="3">
    <source>
        <dbReference type="Google" id="ProtNLM"/>
    </source>
</evidence>
<proteinExistence type="predicted"/>
<sequence>MAALNRPAARRPEQGYVMLLTLITLLVLLFGVLFTMRGTLLQTAMTGNTMQRQKDVQASDLALRLIQQTIIQTAQSAGSVPLEIAANGKAWFYIPPNTGSPWTVPGTGAAATYWQTCQAASTCDTVANAASSVSPPPPSLPAGYTALVTVVPTNQPADAYSCGNTGYTANYYDIFLHTAEANGTTAANTDTVFKLCTPTS</sequence>
<evidence type="ECO:0000313" key="2">
    <source>
        <dbReference type="EMBL" id="OIR00289.1"/>
    </source>
</evidence>